<dbReference type="InterPro" id="IPR009531">
    <property type="entry name" value="DUF1150"/>
</dbReference>
<dbReference type="Pfam" id="PF06620">
    <property type="entry name" value="DUF1150"/>
    <property type="match status" value="1"/>
</dbReference>
<comment type="caution">
    <text evidence="1">The sequence shown here is derived from an EMBL/GenBank/DDBJ whole genome shotgun (WGS) entry which is preliminary data.</text>
</comment>
<dbReference type="AlphaFoldDB" id="A0A2S6N785"/>
<dbReference type="OrthoDB" id="7865555at2"/>
<accession>A0A2S6N785</accession>
<evidence type="ECO:0000313" key="2">
    <source>
        <dbReference type="Proteomes" id="UP000239089"/>
    </source>
</evidence>
<dbReference type="RefSeq" id="WP_104508210.1">
    <property type="nucleotide sequence ID" value="NZ_JACIGC010000003.1"/>
</dbReference>
<reference evidence="1 2" key="1">
    <citation type="journal article" date="2018" name="Arch. Microbiol.">
        <title>New insights into the metabolic potential of the phototrophic purple bacterium Rhodopila globiformis DSM 161(T) from its draft genome sequence and evidence for a vanadium-dependent nitrogenase.</title>
        <authorList>
            <person name="Imhoff J.F."/>
            <person name="Rahn T."/>
            <person name="Kunzel S."/>
            <person name="Neulinger S.C."/>
        </authorList>
    </citation>
    <scope>NUCLEOTIDE SEQUENCE [LARGE SCALE GENOMIC DNA]</scope>
    <source>
        <strain evidence="1 2">DSM 16996</strain>
    </source>
</reference>
<name>A0A2S6N785_9HYPH</name>
<dbReference type="Proteomes" id="UP000239089">
    <property type="component" value="Unassembled WGS sequence"/>
</dbReference>
<sequence length="88" mass="9366">MTIRQVEHGAEGFTTDQLAHLGEGAIAYVRPIKSEEAQALFPQIRGLEPGQQLYALLGASGAPILLADSRDAALANAWENKLATVSVH</sequence>
<gene>
    <name evidence="1" type="ORF">CCR94_12550</name>
</gene>
<dbReference type="EMBL" id="NHSJ01000078">
    <property type="protein sequence ID" value="PPQ30471.1"/>
    <property type="molecule type" value="Genomic_DNA"/>
</dbReference>
<evidence type="ECO:0000313" key="1">
    <source>
        <dbReference type="EMBL" id="PPQ30471.1"/>
    </source>
</evidence>
<evidence type="ECO:0008006" key="3">
    <source>
        <dbReference type="Google" id="ProtNLM"/>
    </source>
</evidence>
<keyword evidence="2" id="KW-1185">Reference proteome</keyword>
<proteinExistence type="predicted"/>
<organism evidence="1 2">
    <name type="scientific">Rhodoblastus sphagnicola</name>
    <dbReference type="NCBI Taxonomy" id="333368"/>
    <lineage>
        <taxon>Bacteria</taxon>
        <taxon>Pseudomonadati</taxon>
        <taxon>Pseudomonadota</taxon>
        <taxon>Alphaproteobacteria</taxon>
        <taxon>Hyphomicrobiales</taxon>
        <taxon>Rhodoblastaceae</taxon>
        <taxon>Rhodoblastus</taxon>
    </lineage>
</organism>
<protein>
    <recommendedName>
        <fullName evidence="3">NADH oxidase</fullName>
    </recommendedName>
</protein>